<evidence type="ECO:0000256" key="8">
    <source>
        <dbReference type="ARBA" id="ARBA00022763"/>
    </source>
</evidence>
<evidence type="ECO:0000313" key="19">
    <source>
        <dbReference type="Proteomes" id="UP000813461"/>
    </source>
</evidence>
<evidence type="ECO:0000256" key="16">
    <source>
        <dbReference type="SAM" id="MobiDB-lite"/>
    </source>
</evidence>
<dbReference type="AlphaFoldDB" id="A0A8K0QU34"/>
<evidence type="ECO:0000256" key="5">
    <source>
        <dbReference type="ARBA" id="ARBA00019422"/>
    </source>
</evidence>
<keyword evidence="13 15" id="KW-0234">DNA repair</keyword>
<dbReference type="EMBL" id="JAGMVJ010000027">
    <property type="protein sequence ID" value="KAH7070274.1"/>
    <property type="molecule type" value="Genomic_DNA"/>
</dbReference>
<dbReference type="Pfam" id="PF08746">
    <property type="entry name" value="zf-RING-like"/>
    <property type="match status" value="1"/>
</dbReference>
<dbReference type="PANTHER" id="PTHR20973:SF0">
    <property type="entry name" value="NON-STRUCTURAL MAINTENANCE OF CHROMOSOMES ELEMENT 1 HOMOLOG"/>
    <property type="match status" value="1"/>
</dbReference>
<dbReference type="PANTHER" id="PTHR20973">
    <property type="entry name" value="NON-SMC ELEMENT 1-RELATED"/>
    <property type="match status" value="1"/>
</dbReference>
<dbReference type="GO" id="GO:0008270">
    <property type="term" value="F:zinc ion binding"/>
    <property type="evidence" value="ECO:0007669"/>
    <property type="project" value="UniProtKB-KW"/>
</dbReference>
<name>A0A8K0QU34_9PLEO</name>
<keyword evidence="10 15" id="KW-0833">Ubl conjugation pathway</keyword>
<keyword evidence="12 15" id="KW-0233">DNA recombination</keyword>
<evidence type="ECO:0000256" key="9">
    <source>
        <dbReference type="ARBA" id="ARBA00022771"/>
    </source>
</evidence>
<keyword evidence="11 15" id="KW-0862">Zinc</keyword>
<dbReference type="InterPro" id="IPR013083">
    <property type="entry name" value="Znf_RING/FYVE/PHD"/>
</dbReference>
<comment type="catalytic activity">
    <reaction evidence="1 15">
        <text>S-ubiquitinyl-[E2 ubiquitin-conjugating enzyme]-L-cysteine + [acceptor protein]-L-lysine = [E2 ubiquitin-conjugating enzyme]-L-cysteine + N(6)-ubiquitinyl-[acceptor protein]-L-lysine.</text>
        <dbReference type="EC" id="2.3.2.27"/>
    </reaction>
</comment>
<keyword evidence="19" id="KW-1185">Reference proteome</keyword>
<gene>
    <name evidence="18" type="ORF">FB567DRAFT_573555</name>
</gene>
<dbReference type="GO" id="GO:0000724">
    <property type="term" value="P:double-strand break repair via homologous recombination"/>
    <property type="evidence" value="ECO:0007669"/>
    <property type="project" value="TreeGrafter"/>
</dbReference>
<evidence type="ECO:0000256" key="14">
    <source>
        <dbReference type="ARBA" id="ARBA00023242"/>
    </source>
</evidence>
<dbReference type="Pfam" id="PF07574">
    <property type="entry name" value="SMC_Nse1"/>
    <property type="match status" value="1"/>
</dbReference>
<dbReference type="GO" id="GO:0005634">
    <property type="term" value="C:nucleus"/>
    <property type="evidence" value="ECO:0007669"/>
    <property type="project" value="UniProtKB-SubCell"/>
</dbReference>
<evidence type="ECO:0000256" key="4">
    <source>
        <dbReference type="ARBA" id="ARBA00012483"/>
    </source>
</evidence>
<keyword evidence="9 15" id="KW-0863">Zinc-finger</keyword>
<accession>A0A8K0QU34</accession>
<sequence length="322" mass="36394">MSRDESPLVRAVSPDEGYTYVHRAFLHAFLTHNVLTADEIKPILAAVMTAHNPERPWTTGDVTAPQITNTIQMVNAKISHYDFEIRSTKDQQSKLTVYALVNKTSDALTQFATKFSAGEIAYVRRLLDYMFDTNNTHTREVMAIKHNDASNLARIRRNRQSQATLDADESQSADPGISIAEADDVLATLLQQSFFQKSPAQYYSLAPRALMELRAYLKETYNDMPDDVADGETPVLRIRDCEGCRELVTHGVRCNNRDCGVRWHDACANSYYRGRGRDNRKCPKCDTECTGDVYVGERADRIVGRNSTGGGRRRQDEEDEEE</sequence>
<feature type="region of interest" description="Disordered" evidence="16">
    <location>
        <begin position="300"/>
        <end position="322"/>
    </location>
</feature>
<comment type="similarity">
    <text evidence="3 15">Belongs to the NSE1 family.</text>
</comment>
<evidence type="ECO:0000256" key="10">
    <source>
        <dbReference type="ARBA" id="ARBA00022786"/>
    </source>
</evidence>
<dbReference type="OrthoDB" id="185455at2759"/>
<proteinExistence type="inferred from homology"/>
<evidence type="ECO:0000256" key="15">
    <source>
        <dbReference type="RuleBase" id="RU368018"/>
    </source>
</evidence>
<evidence type="ECO:0000256" key="11">
    <source>
        <dbReference type="ARBA" id="ARBA00022833"/>
    </source>
</evidence>
<reference evidence="18" key="1">
    <citation type="journal article" date="2021" name="Nat. Commun.">
        <title>Genetic determinants of endophytism in the Arabidopsis root mycobiome.</title>
        <authorList>
            <person name="Mesny F."/>
            <person name="Miyauchi S."/>
            <person name="Thiergart T."/>
            <person name="Pickel B."/>
            <person name="Atanasova L."/>
            <person name="Karlsson M."/>
            <person name="Huettel B."/>
            <person name="Barry K.W."/>
            <person name="Haridas S."/>
            <person name="Chen C."/>
            <person name="Bauer D."/>
            <person name="Andreopoulos W."/>
            <person name="Pangilinan J."/>
            <person name="LaButti K."/>
            <person name="Riley R."/>
            <person name="Lipzen A."/>
            <person name="Clum A."/>
            <person name="Drula E."/>
            <person name="Henrissat B."/>
            <person name="Kohler A."/>
            <person name="Grigoriev I.V."/>
            <person name="Martin F.M."/>
            <person name="Hacquard S."/>
        </authorList>
    </citation>
    <scope>NUCLEOTIDE SEQUENCE</scope>
    <source>
        <strain evidence="18">MPI-SDFR-AT-0120</strain>
    </source>
</reference>
<comment type="function">
    <text evidence="15">Acts in a DNA repair pathway for removal of UV-induced DNA damage that is distinct from classical nucleotide excision repair and in repair of ionizing radiation damage. Functions in homologous recombination repair of DNA double strand breaks and in recovery of stalled replication forks.</text>
</comment>
<comment type="caution">
    <text evidence="18">The sequence shown here is derived from an EMBL/GenBank/DDBJ whole genome shotgun (WGS) entry which is preliminary data.</text>
</comment>
<dbReference type="InterPro" id="IPR014857">
    <property type="entry name" value="Nse1_RING_C4HC3-type"/>
</dbReference>
<keyword evidence="14 15" id="KW-0539">Nucleus</keyword>
<dbReference type="Proteomes" id="UP000813461">
    <property type="component" value="Unassembled WGS sequence"/>
</dbReference>
<evidence type="ECO:0000256" key="7">
    <source>
        <dbReference type="ARBA" id="ARBA00022723"/>
    </source>
</evidence>
<organism evidence="18 19">
    <name type="scientific">Paraphoma chrysanthemicola</name>
    <dbReference type="NCBI Taxonomy" id="798071"/>
    <lineage>
        <taxon>Eukaryota</taxon>
        <taxon>Fungi</taxon>
        <taxon>Dikarya</taxon>
        <taxon>Ascomycota</taxon>
        <taxon>Pezizomycotina</taxon>
        <taxon>Dothideomycetes</taxon>
        <taxon>Pleosporomycetidae</taxon>
        <taxon>Pleosporales</taxon>
        <taxon>Pleosporineae</taxon>
        <taxon>Phaeosphaeriaceae</taxon>
        <taxon>Paraphoma</taxon>
    </lineage>
</organism>
<evidence type="ECO:0000256" key="1">
    <source>
        <dbReference type="ARBA" id="ARBA00000900"/>
    </source>
</evidence>
<dbReference type="CDD" id="cd16493">
    <property type="entry name" value="RING-CH-C4HC3_NSE1"/>
    <property type="match status" value="1"/>
</dbReference>
<evidence type="ECO:0000256" key="13">
    <source>
        <dbReference type="ARBA" id="ARBA00023204"/>
    </source>
</evidence>
<dbReference type="Gene3D" id="3.30.40.10">
    <property type="entry name" value="Zinc/RING finger domain, C3HC4 (zinc finger)"/>
    <property type="match status" value="1"/>
</dbReference>
<dbReference type="EC" id="2.3.2.27" evidence="4 15"/>
<evidence type="ECO:0000256" key="2">
    <source>
        <dbReference type="ARBA" id="ARBA00004123"/>
    </source>
</evidence>
<evidence type="ECO:0000256" key="6">
    <source>
        <dbReference type="ARBA" id="ARBA00022679"/>
    </source>
</evidence>
<dbReference type="Gene3D" id="1.10.10.10">
    <property type="entry name" value="Winged helix-like DNA-binding domain superfamily/Winged helix DNA-binding domain"/>
    <property type="match status" value="1"/>
</dbReference>
<dbReference type="GO" id="GO:0061630">
    <property type="term" value="F:ubiquitin protein ligase activity"/>
    <property type="evidence" value="ECO:0007669"/>
    <property type="project" value="UniProtKB-EC"/>
</dbReference>
<comment type="subunit">
    <text evidence="15">Component of the Smc5-Smc6 complex.</text>
</comment>
<comment type="subcellular location">
    <subcellularLocation>
        <location evidence="2 15">Nucleus</location>
    </subcellularLocation>
</comment>
<evidence type="ECO:0000256" key="12">
    <source>
        <dbReference type="ARBA" id="ARBA00023172"/>
    </source>
</evidence>
<feature type="domain" description="Non-structural maintenance of chromosomes element 1 RING C4HC3-type" evidence="17">
    <location>
        <begin position="241"/>
        <end position="285"/>
    </location>
</feature>
<protein>
    <recommendedName>
        <fullName evidence="5 15">Non-structural maintenance of chromosomes element 1 homolog</fullName>
        <ecNumber evidence="4 15">2.3.2.27</ecNumber>
    </recommendedName>
</protein>
<evidence type="ECO:0000313" key="18">
    <source>
        <dbReference type="EMBL" id="KAH7070274.1"/>
    </source>
</evidence>
<dbReference type="GO" id="GO:0030915">
    <property type="term" value="C:Smc5-Smc6 complex"/>
    <property type="evidence" value="ECO:0007669"/>
    <property type="project" value="UniProtKB-UniRule"/>
</dbReference>
<keyword evidence="6 15" id="KW-0808">Transferase</keyword>
<keyword evidence="7 15" id="KW-0479">Metal-binding</keyword>
<dbReference type="InterPro" id="IPR011513">
    <property type="entry name" value="Nse1"/>
</dbReference>
<dbReference type="Gene3D" id="3.90.1150.220">
    <property type="match status" value="1"/>
</dbReference>
<evidence type="ECO:0000256" key="3">
    <source>
        <dbReference type="ARBA" id="ARBA00010258"/>
    </source>
</evidence>
<dbReference type="InterPro" id="IPR036388">
    <property type="entry name" value="WH-like_DNA-bd_sf"/>
</dbReference>
<evidence type="ECO:0000259" key="17">
    <source>
        <dbReference type="Pfam" id="PF08746"/>
    </source>
</evidence>
<keyword evidence="8 15" id="KW-0227">DNA damage</keyword>